<keyword evidence="5" id="KW-0732">Signal</keyword>
<evidence type="ECO:0000256" key="4">
    <source>
        <dbReference type="SAM" id="MobiDB-lite"/>
    </source>
</evidence>
<name>A0A9W8M093_9FUNG</name>
<feature type="chain" id="PRO_5040936044" description="Peptidase S1 domain-containing protein" evidence="5">
    <location>
        <begin position="18"/>
        <end position="380"/>
    </location>
</feature>
<evidence type="ECO:0000256" key="1">
    <source>
        <dbReference type="ARBA" id="ARBA00007664"/>
    </source>
</evidence>
<dbReference type="EMBL" id="JANBUW010000155">
    <property type="protein sequence ID" value="KAJ2848558.1"/>
    <property type="molecule type" value="Genomic_DNA"/>
</dbReference>
<dbReference type="GO" id="GO:0004252">
    <property type="term" value="F:serine-type endopeptidase activity"/>
    <property type="evidence" value="ECO:0007669"/>
    <property type="project" value="InterPro"/>
</dbReference>
<evidence type="ECO:0000259" key="6">
    <source>
        <dbReference type="PROSITE" id="PS50240"/>
    </source>
</evidence>
<feature type="compositionally biased region" description="Acidic residues" evidence="4">
    <location>
        <begin position="299"/>
        <end position="308"/>
    </location>
</feature>
<evidence type="ECO:0000256" key="3">
    <source>
        <dbReference type="RuleBase" id="RU363034"/>
    </source>
</evidence>
<accession>A0A9W8M093</accession>
<evidence type="ECO:0000313" key="8">
    <source>
        <dbReference type="Proteomes" id="UP001139887"/>
    </source>
</evidence>
<dbReference type="PROSITE" id="PS00135">
    <property type="entry name" value="TRYPSIN_SER"/>
    <property type="match status" value="1"/>
</dbReference>
<keyword evidence="3" id="KW-0645">Protease</keyword>
<dbReference type="SMART" id="SM00020">
    <property type="entry name" value="Tryp_SPc"/>
    <property type="match status" value="1"/>
</dbReference>
<dbReference type="InterPro" id="IPR043504">
    <property type="entry name" value="Peptidase_S1_PA_chymotrypsin"/>
</dbReference>
<proteinExistence type="inferred from homology"/>
<feature type="signal peptide" evidence="5">
    <location>
        <begin position="1"/>
        <end position="17"/>
    </location>
</feature>
<keyword evidence="8" id="KW-1185">Reference proteome</keyword>
<feature type="region of interest" description="Disordered" evidence="4">
    <location>
        <begin position="294"/>
        <end position="318"/>
    </location>
</feature>
<keyword evidence="2" id="KW-1015">Disulfide bond</keyword>
<dbReference type="InterPro" id="IPR018114">
    <property type="entry name" value="TRYPSIN_HIS"/>
</dbReference>
<dbReference type="CDD" id="cd00190">
    <property type="entry name" value="Tryp_SPc"/>
    <property type="match status" value="1"/>
</dbReference>
<evidence type="ECO:0000313" key="7">
    <source>
        <dbReference type="EMBL" id="KAJ2848558.1"/>
    </source>
</evidence>
<dbReference type="InterPro" id="IPR033116">
    <property type="entry name" value="TRYPSIN_SER"/>
</dbReference>
<evidence type="ECO:0000256" key="2">
    <source>
        <dbReference type="ARBA" id="ARBA00023157"/>
    </source>
</evidence>
<dbReference type="SUPFAM" id="SSF50494">
    <property type="entry name" value="Trypsin-like serine proteases"/>
    <property type="match status" value="1"/>
</dbReference>
<dbReference type="InterPro" id="IPR009003">
    <property type="entry name" value="Peptidase_S1_PA"/>
</dbReference>
<dbReference type="Pfam" id="PF00089">
    <property type="entry name" value="Trypsin"/>
    <property type="match status" value="1"/>
</dbReference>
<dbReference type="PROSITE" id="PS00134">
    <property type="entry name" value="TRYPSIN_HIS"/>
    <property type="match status" value="1"/>
</dbReference>
<dbReference type="PANTHER" id="PTHR24276">
    <property type="entry name" value="POLYSERASE-RELATED"/>
    <property type="match status" value="1"/>
</dbReference>
<dbReference type="InterPro" id="IPR050430">
    <property type="entry name" value="Peptidase_S1"/>
</dbReference>
<organism evidence="7 8">
    <name type="scientific">Coemansia brasiliensis</name>
    <dbReference type="NCBI Taxonomy" id="2650707"/>
    <lineage>
        <taxon>Eukaryota</taxon>
        <taxon>Fungi</taxon>
        <taxon>Fungi incertae sedis</taxon>
        <taxon>Zoopagomycota</taxon>
        <taxon>Kickxellomycotina</taxon>
        <taxon>Kickxellomycetes</taxon>
        <taxon>Kickxellales</taxon>
        <taxon>Kickxellaceae</taxon>
        <taxon>Coemansia</taxon>
    </lineage>
</organism>
<sequence length="380" mass="39958">MQLNILGFLTLGLTVSALPGTKVVPRENSEEAARIIGGSVVSSGDFKSTAYLEMYDGGRMRNRCTGSLIAPNVVLTAGHCTYKDEFTQYMAGHFQVGITHNIPTSPSVLFEGHSVAKVIRHPKFSMMDLVDDIALLILADSVPSSEGTPIKIYSGKYSTSTPIRAAGFGLTDPNDPTSVSSQLMEVDLTIGSHSICSRNSDTYDSKTQICTDGTAGKDTCQGDSGGPLVTPVDNGSQKTALLGLTSYGTVSATNPDGLCAVKGSSGFYTYIAPYLDWIASEANLNVKDIQITNTTSSANDDDDEEEDSTTTSSRSSGSDDDFTDFTFLSNTDTDGVDIGDLASSFNSAMSDIFNEHGPTISGASRAQLAVAAVGVAAMLF</sequence>
<comment type="similarity">
    <text evidence="1">Belongs to the peptidase S1 family.</text>
</comment>
<reference evidence="7" key="1">
    <citation type="submission" date="2022-07" db="EMBL/GenBank/DDBJ databases">
        <title>Phylogenomic reconstructions and comparative analyses of Kickxellomycotina fungi.</title>
        <authorList>
            <person name="Reynolds N.K."/>
            <person name="Stajich J.E."/>
            <person name="Barry K."/>
            <person name="Grigoriev I.V."/>
            <person name="Crous P."/>
            <person name="Smith M.E."/>
        </authorList>
    </citation>
    <scope>NUCLEOTIDE SEQUENCE</scope>
    <source>
        <strain evidence="7">NRRL 1566</strain>
    </source>
</reference>
<dbReference type="Proteomes" id="UP001139887">
    <property type="component" value="Unassembled WGS sequence"/>
</dbReference>
<dbReference type="AlphaFoldDB" id="A0A9W8M093"/>
<dbReference type="OrthoDB" id="6380398at2759"/>
<keyword evidence="3" id="KW-0378">Hydrolase</keyword>
<gene>
    <name evidence="7" type="ORF">IWW36_003227</name>
</gene>
<evidence type="ECO:0000256" key="5">
    <source>
        <dbReference type="SAM" id="SignalP"/>
    </source>
</evidence>
<dbReference type="InterPro" id="IPR001314">
    <property type="entry name" value="Peptidase_S1A"/>
</dbReference>
<protein>
    <recommendedName>
        <fullName evidence="6">Peptidase S1 domain-containing protein</fullName>
    </recommendedName>
</protein>
<feature type="domain" description="Peptidase S1" evidence="6">
    <location>
        <begin position="35"/>
        <end position="283"/>
    </location>
</feature>
<dbReference type="PANTHER" id="PTHR24276:SF98">
    <property type="entry name" value="FI18310P1-RELATED"/>
    <property type="match status" value="1"/>
</dbReference>
<comment type="caution">
    <text evidence="7">The sequence shown here is derived from an EMBL/GenBank/DDBJ whole genome shotgun (WGS) entry which is preliminary data.</text>
</comment>
<dbReference type="Gene3D" id="2.40.10.10">
    <property type="entry name" value="Trypsin-like serine proteases"/>
    <property type="match status" value="1"/>
</dbReference>
<keyword evidence="3" id="KW-0720">Serine protease</keyword>
<dbReference type="PROSITE" id="PS50240">
    <property type="entry name" value="TRYPSIN_DOM"/>
    <property type="match status" value="1"/>
</dbReference>
<dbReference type="PRINTS" id="PR00722">
    <property type="entry name" value="CHYMOTRYPSIN"/>
</dbReference>
<dbReference type="InterPro" id="IPR001254">
    <property type="entry name" value="Trypsin_dom"/>
</dbReference>
<dbReference type="GO" id="GO:0006508">
    <property type="term" value="P:proteolysis"/>
    <property type="evidence" value="ECO:0007669"/>
    <property type="project" value="UniProtKB-KW"/>
</dbReference>